<dbReference type="Pfam" id="PF13432">
    <property type="entry name" value="TPR_16"/>
    <property type="match status" value="1"/>
</dbReference>
<dbReference type="EMBL" id="FQUS01000025">
    <property type="protein sequence ID" value="SHG33213.1"/>
    <property type="molecule type" value="Genomic_DNA"/>
</dbReference>
<dbReference type="Pfam" id="PF17128">
    <property type="entry name" value="DUF5107"/>
    <property type="match status" value="1"/>
</dbReference>
<dbReference type="PANTHER" id="PTHR45586">
    <property type="entry name" value="TPR REPEAT-CONTAINING PROTEIN PA4667"/>
    <property type="match status" value="1"/>
</dbReference>
<evidence type="ECO:0000259" key="5">
    <source>
        <dbReference type="Pfam" id="PF25064"/>
    </source>
</evidence>
<evidence type="ECO:0000313" key="7">
    <source>
        <dbReference type="Proteomes" id="UP000184041"/>
    </source>
</evidence>
<dbReference type="Pfam" id="PF14559">
    <property type="entry name" value="TPR_19"/>
    <property type="match status" value="1"/>
</dbReference>
<reference evidence="6 7" key="1">
    <citation type="submission" date="2016-11" db="EMBL/GenBank/DDBJ databases">
        <authorList>
            <person name="Jaros S."/>
            <person name="Januszkiewicz K."/>
            <person name="Wedrychowicz H."/>
        </authorList>
    </citation>
    <scope>NUCLEOTIDE SEQUENCE [LARGE SCALE GENOMIC DNA]</scope>
    <source>
        <strain evidence="6 7">DSM 21986</strain>
    </source>
</reference>
<dbReference type="InterPro" id="IPR011990">
    <property type="entry name" value="TPR-like_helical_dom_sf"/>
</dbReference>
<dbReference type="InterPro" id="IPR056835">
    <property type="entry name" value="ARM_TT21_5th"/>
</dbReference>
<feature type="domain" description="Tetratricopeptide repeat protein 21A/21B fifth ARM repeats" evidence="5">
    <location>
        <begin position="528"/>
        <end position="627"/>
    </location>
</feature>
<dbReference type="SUPFAM" id="SSF48452">
    <property type="entry name" value="TPR-like"/>
    <property type="match status" value="3"/>
</dbReference>
<feature type="domain" description="DUF5107" evidence="4">
    <location>
        <begin position="88"/>
        <end position="392"/>
    </location>
</feature>
<dbReference type="RefSeq" id="WP_139240368.1">
    <property type="nucleotide sequence ID" value="NZ_FQUS01000025.1"/>
</dbReference>
<keyword evidence="7" id="KW-1185">Reference proteome</keyword>
<name>A0A1M5IZN1_9BACT</name>
<keyword evidence="1" id="KW-0677">Repeat</keyword>
<feature type="repeat" description="TPR" evidence="3">
    <location>
        <begin position="650"/>
        <end position="683"/>
    </location>
</feature>
<proteinExistence type="predicted"/>
<accession>A0A1M5IZN1</accession>
<evidence type="ECO:0000256" key="3">
    <source>
        <dbReference type="PROSITE-ProRule" id="PRU00339"/>
    </source>
</evidence>
<feature type="repeat" description="TPR" evidence="3">
    <location>
        <begin position="616"/>
        <end position="649"/>
    </location>
</feature>
<dbReference type="Pfam" id="PF25064">
    <property type="entry name" value="ARM_TT21_5th"/>
    <property type="match status" value="1"/>
</dbReference>
<dbReference type="STRING" id="1194090.SAMN05443144_12510"/>
<dbReference type="OrthoDB" id="174931at2"/>
<evidence type="ECO:0000313" key="6">
    <source>
        <dbReference type="EMBL" id="SHG33213.1"/>
    </source>
</evidence>
<sequence length="1105" mass="123978">MMEHPPASGTNATPEHSLVSPPVIKIPAIPLLQPLMCAAAALTLTALLWFPQPLSAQEVQVSEAPQVITTYPFGDPNPVPVLAGGDDHIYPYFTFDRYHHSSTEEEWKVVTLENEHIKVSMLPEVGGKIRGAVEKSTGQEFIYLNEVLKFRNIALRGPWTSGGIEFNFGITGHTPATSTPVDYRVREHEDGSASYIAGGLDLPSRTQWRVTVTVHPDQAFFETESFWYNPTALDQSYYVWMNAAVEASDDLQFFFPGTHYVGHSGDAHPWPVDEEGRDLSYYRNNDFGSSKSYHILGKRTDFYGGYWNDDDFGFGNWSLYSDMPGKKLWIWSLSRSGGIWEDLLTDTDGQYVEVQSGRLFSQAQGRSVETPFDYAGFPPGRADRWEELWFPVRETGGLSAASPHGVLHVEPDQAGGKLGISLMALQPVDDELKVTIGGEQISSQAVSLAPMEVHRDTLDIDPAGSGSGGKEFGDMDLSIELGEGKLTYTHSPSSGTDGFDRPLETRRETEKLTVSRLYQRAKNQADNRNYAEAMETFSEVIKQDPAHIDAHAGLAELFYRRGEYSTALEHSRSALSYDTYHPRSNFIHGTIKKRAGQLEAALEALGWSARSPRYRSSAYAAMAEIYLRTGRLERAVDFAGRALNNNWNNINAYKVLAVCYRAQEKVENARSILDQLLKVDPLNHFARFERYLLDPTEDRLEEFSSFIRNELPHETYLEIAAFYAGAGRTSDAIALLEQAPDHPVVWYWLAYLSKDQQGNQSRDYLERAAAASPHLVFPFRSESIPVLRWAREQGDAWQHDYYLGLLYWGKGRTAEAGELFDGLGDRPDYAPFYLTRAELRKELNAGDKEVLGDYQTARRMDPGSWRSRDALVSHYMEAGEPEQALKHAEEAYGQFPDRDPIEMGYARALLATGNYAEGAALLDRMRILPYEGASEGRVLFGRTNTFLALQQMEAGNYEASLRSLKKAQTWPEELGVGKPYNPDVRLQRYLQAAVNEEMGNSDRARALMEEVADYTREHPDRRGAGLYFGALALRQTGREAAARSLLEEWQSEQPGNRMSDWAVARFDGNSSQAEDIEKEILSGQMNTGSAFPLLIEAARTLEQIR</sequence>
<evidence type="ECO:0000256" key="2">
    <source>
        <dbReference type="ARBA" id="ARBA00022803"/>
    </source>
</evidence>
<organism evidence="6 7">
    <name type="scientific">Fodinibius roseus</name>
    <dbReference type="NCBI Taxonomy" id="1194090"/>
    <lineage>
        <taxon>Bacteria</taxon>
        <taxon>Pseudomonadati</taxon>
        <taxon>Balneolota</taxon>
        <taxon>Balneolia</taxon>
        <taxon>Balneolales</taxon>
        <taxon>Balneolaceae</taxon>
        <taxon>Fodinibius</taxon>
    </lineage>
</organism>
<dbReference type="InterPro" id="IPR033396">
    <property type="entry name" value="DUF5107"/>
</dbReference>
<feature type="repeat" description="TPR" evidence="3">
    <location>
        <begin position="548"/>
        <end position="581"/>
    </location>
</feature>
<gene>
    <name evidence="6" type="ORF">SAMN05443144_12510</name>
</gene>
<dbReference type="Pfam" id="PF13174">
    <property type="entry name" value="TPR_6"/>
    <property type="match status" value="1"/>
</dbReference>
<dbReference type="SMART" id="SM00028">
    <property type="entry name" value="TPR"/>
    <property type="match status" value="5"/>
</dbReference>
<dbReference type="PROSITE" id="PS50005">
    <property type="entry name" value="TPR"/>
    <property type="match status" value="4"/>
</dbReference>
<dbReference type="Gene3D" id="1.25.40.10">
    <property type="entry name" value="Tetratricopeptide repeat domain"/>
    <property type="match status" value="5"/>
</dbReference>
<dbReference type="InterPro" id="IPR051012">
    <property type="entry name" value="CellSynth/LPSAsmb/PSIAsmb"/>
</dbReference>
<protein>
    <submittedName>
        <fullName evidence="6">Lipopolysaccharide biosynthesis regulator YciM, contains six TPR domains and a predicted metal-binding C-terminal domain</fullName>
    </submittedName>
</protein>
<dbReference type="PANTHER" id="PTHR45586:SF1">
    <property type="entry name" value="LIPOPOLYSACCHARIDE ASSEMBLY PROTEIN B"/>
    <property type="match status" value="1"/>
</dbReference>
<dbReference type="InterPro" id="IPR019734">
    <property type="entry name" value="TPR_rpt"/>
</dbReference>
<feature type="repeat" description="TPR" evidence="3">
    <location>
        <begin position="514"/>
        <end position="547"/>
    </location>
</feature>
<dbReference type="Proteomes" id="UP000184041">
    <property type="component" value="Unassembled WGS sequence"/>
</dbReference>
<evidence type="ECO:0000256" key="1">
    <source>
        <dbReference type="ARBA" id="ARBA00022737"/>
    </source>
</evidence>
<evidence type="ECO:0000259" key="4">
    <source>
        <dbReference type="Pfam" id="PF17128"/>
    </source>
</evidence>
<dbReference type="AlphaFoldDB" id="A0A1M5IZN1"/>
<keyword evidence="2 3" id="KW-0802">TPR repeat</keyword>